<keyword evidence="2" id="KW-1185">Reference proteome</keyword>
<evidence type="ECO:0000313" key="1">
    <source>
        <dbReference type="EMBL" id="MCI4391749.1"/>
    </source>
</evidence>
<proteinExistence type="predicted"/>
<sequence length="60" mass="7050">MRSRPETRSVAESAATESCTRRGQRDWSCSTPDKPNRFSCSELKPFSFFWVFFLHFSLKL</sequence>
<gene>
    <name evidence="1" type="ORF">PGIGA_G00138010</name>
</gene>
<dbReference type="Proteomes" id="UP000829447">
    <property type="component" value="Linkage Group LG23"/>
</dbReference>
<name>A0ACC5XK60_PANGG</name>
<protein>
    <submittedName>
        <fullName evidence="1">Uncharacterized protein</fullName>
    </submittedName>
</protein>
<evidence type="ECO:0000313" key="2">
    <source>
        <dbReference type="Proteomes" id="UP000829447"/>
    </source>
</evidence>
<dbReference type="EMBL" id="CM040476">
    <property type="protein sequence ID" value="MCI4391749.1"/>
    <property type="molecule type" value="Genomic_DNA"/>
</dbReference>
<reference evidence="1 2" key="1">
    <citation type="journal article" date="2022" name="bioRxiv">
        <title>An ancient truncated duplication of the anti-Mullerian hormone receptor type 2 gene is a potential conserved master sex determinant in the Pangasiidae catfish family.</title>
        <authorList>
            <person name="Wen M."/>
            <person name="Pan Q."/>
            <person name="Jouanno E."/>
            <person name="Montfort J."/>
            <person name="Zahm M."/>
            <person name="Cabau C."/>
            <person name="Klopp C."/>
            <person name="Iampietro C."/>
            <person name="Roques C."/>
            <person name="Bouchez O."/>
            <person name="Castinel A."/>
            <person name="Donnadieu C."/>
            <person name="Parrinello H."/>
            <person name="Poncet C."/>
            <person name="Belmonte E."/>
            <person name="Gautier V."/>
            <person name="Avarre J.-C."/>
            <person name="Dugue R."/>
            <person name="Gustiano R."/>
            <person name="Ha T.T.T."/>
            <person name="Campet M."/>
            <person name="Sriphairoj K."/>
            <person name="Ribolli J."/>
            <person name="de Almeida F.L."/>
            <person name="Desvignes T."/>
            <person name="Postlethwait J.H."/>
            <person name="Bucao C.F."/>
            <person name="Robinson-Rechavi M."/>
            <person name="Bobe J."/>
            <person name="Herpin A."/>
            <person name="Guiguen Y."/>
        </authorList>
    </citation>
    <scope>NUCLEOTIDE SEQUENCE [LARGE SCALE GENOMIC DNA]</scope>
    <source>
        <strain evidence="1">YG-Dec2019</strain>
    </source>
</reference>
<comment type="caution">
    <text evidence="1">The sequence shown here is derived from an EMBL/GenBank/DDBJ whole genome shotgun (WGS) entry which is preliminary data.</text>
</comment>
<organism evidence="1 2">
    <name type="scientific">Pangasianodon gigas</name>
    <name type="common">Mekong giant catfish</name>
    <name type="synonym">Pangasius gigas</name>
    <dbReference type="NCBI Taxonomy" id="30993"/>
    <lineage>
        <taxon>Eukaryota</taxon>
        <taxon>Metazoa</taxon>
        <taxon>Chordata</taxon>
        <taxon>Craniata</taxon>
        <taxon>Vertebrata</taxon>
        <taxon>Euteleostomi</taxon>
        <taxon>Actinopterygii</taxon>
        <taxon>Neopterygii</taxon>
        <taxon>Teleostei</taxon>
        <taxon>Ostariophysi</taxon>
        <taxon>Siluriformes</taxon>
        <taxon>Pangasiidae</taxon>
        <taxon>Pangasianodon</taxon>
    </lineage>
</organism>
<accession>A0ACC5XK60</accession>